<evidence type="ECO:0000256" key="3">
    <source>
        <dbReference type="ARBA" id="ARBA00022989"/>
    </source>
</evidence>
<dbReference type="Gene3D" id="2.60.40.1820">
    <property type="match status" value="1"/>
</dbReference>
<dbReference type="InterPro" id="IPR044839">
    <property type="entry name" value="NDR1-like"/>
</dbReference>
<dbReference type="InterPro" id="IPR004864">
    <property type="entry name" value="LEA_2"/>
</dbReference>
<proteinExistence type="predicted"/>
<dbReference type="GO" id="GO:0005886">
    <property type="term" value="C:plasma membrane"/>
    <property type="evidence" value="ECO:0007669"/>
    <property type="project" value="TreeGrafter"/>
</dbReference>
<dbReference type="GO" id="GO:0098542">
    <property type="term" value="P:defense response to other organism"/>
    <property type="evidence" value="ECO:0007669"/>
    <property type="project" value="InterPro"/>
</dbReference>
<feature type="domain" description="Late embryogenesis abundant protein LEA-2 subgroup" evidence="7">
    <location>
        <begin position="121"/>
        <end position="206"/>
    </location>
</feature>
<evidence type="ECO:0000256" key="5">
    <source>
        <dbReference type="SAM" id="MobiDB-lite"/>
    </source>
</evidence>
<evidence type="ECO:0000259" key="7">
    <source>
        <dbReference type="Pfam" id="PF03168"/>
    </source>
</evidence>
<accession>A0A2N9F972</accession>
<name>A0A2N9F972_FAGSY</name>
<evidence type="ECO:0000256" key="2">
    <source>
        <dbReference type="ARBA" id="ARBA00022692"/>
    </source>
</evidence>
<evidence type="ECO:0000313" key="8">
    <source>
        <dbReference type="EMBL" id="SPC83723.1"/>
    </source>
</evidence>
<feature type="transmembrane region" description="Helical" evidence="6">
    <location>
        <begin position="67"/>
        <end position="95"/>
    </location>
</feature>
<dbReference type="Pfam" id="PF03168">
    <property type="entry name" value="LEA_2"/>
    <property type="match status" value="1"/>
</dbReference>
<gene>
    <name evidence="8" type="ORF">FSB_LOCUS11605</name>
</gene>
<dbReference type="SUPFAM" id="SSF117070">
    <property type="entry name" value="LEA14-like"/>
    <property type="match status" value="1"/>
</dbReference>
<keyword evidence="4 6" id="KW-0472">Membrane</keyword>
<comment type="subcellular location">
    <subcellularLocation>
        <location evidence="1">Membrane</location>
        <topology evidence="1">Single-pass membrane protein</topology>
    </subcellularLocation>
</comment>
<reference evidence="8" key="1">
    <citation type="submission" date="2018-02" db="EMBL/GenBank/DDBJ databases">
        <authorList>
            <person name="Cohen D.B."/>
            <person name="Kent A.D."/>
        </authorList>
    </citation>
    <scope>NUCLEOTIDE SEQUENCE</scope>
</reference>
<organism evidence="8">
    <name type="scientific">Fagus sylvatica</name>
    <name type="common">Beechnut</name>
    <dbReference type="NCBI Taxonomy" id="28930"/>
    <lineage>
        <taxon>Eukaryota</taxon>
        <taxon>Viridiplantae</taxon>
        <taxon>Streptophyta</taxon>
        <taxon>Embryophyta</taxon>
        <taxon>Tracheophyta</taxon>
        <taxon>Spermatophyta</taxon>
        <taxon>Magnoliopsida</taxon>
        <taxon>eudicotyledons</taxon>
        <taxon>Gunneridae</taxon>
        <taxon>Pentapetalae</taxon>
        <taxon>rosids</taxon>
        <taxon>fabids</taxon>
        <taxon>Fagales</taxon>
        <taxon>Fagaceae</taxon>
        <taxon>Fagus</taxon>
    </lineage>
</organism>
<evidence type="ECO:0000256" key="1">
    <source>
        <dbReference type="ARBA" id="ARBA00004167"/>
    </source>
</evidence>
<dbReference type="AlphaFoldDB" id="A0A2N9F972"/>
<feature type="compositionally biased region" description="Low complexity" evidence="5">
    <location>
        <begin position="13"/>
        <end position="24"/>
    </location>
</feature>
<dbReference type="PANTHER" id="PTHR31234:SF72">
    <property type="entry name" value="NDR1_HIN1-LIKE PROTEIN 6"/>
    <property type="match status" value="1"/>
</dbReference>
<feature type="region of interest" description="Disordered" evidence="5">
    <location>
        <begin position="1"/>
        <end position="24"/>
    </location>
</feature>
<dbReference type="PANTHER" id="PTHR31234">
    <property type="entry name" value="LATE EMBRYOGENESIS ABUNDANT (LEA) HYDROXYPROLINE-RICH GLYCOPROTEIN FAMILY"/>
    <property type="match status" value="1"/>
</dbReference>
<keyword evidence="2 6" id="KW-0812">Transmembrane</keyword>
<evidence type="ECO:0000256" key="6">
    <source>
        <dbReference type="SAM" id="Phobius"/>
    </source>
</evidence>
<dbReference type="EMBL" id="OIVN01000668">
    <property type="protein sequence ID" value="SPC83723.1"/>
    <property type="molecule type" value="Genomic_DNA"/>
</dbReference>
<sequence length="248" mass="27678">MAERDSSPSVHDPSSQQSQPASFASGTYVVQVPKDQIYRVPPPENAIIAERHRNPLRSNNNKKKSSCSCCLCVFIIVIVVILIIGIIAGILYVLFNPKDPTFHVEGIAVKNSHSRTDYGITITAKNPNTIVGIYYKEGAVATLSFKQREIAKGKYPTFYQDHKNSTVFVIDFRGSNVVLPKKIEKSMKTQKPKVHVNLSLKMDVPIRWRIGSLNTGSTEFVVACDFTVDKLAKDTRIVSQTCHTKRQV</sequence>
<protein>
    <recommendedName>
        <fullName evidence="7">Late embryogenesis abundant protein LEA-2 subgroup domain-containing protein</fullName>
    </recommendedName>
</protein>
<evidence type="ECO:0000256" key="4">
    <source>
        <dbReference type="ARBA" id="ARBA00023136"/>
    </source>
</evidence>
<keyword evidence="3 6" id="KW-1133">Transmembrane helix</keyword>